<gene>
    <name evidence="5" type="ORF">B9Z37_02825</name>
</gene>
<evidence type="ECO:0000256" key="1">
    <source>
        <dbReference type="ARBA" id="ARBA00005068"/>
    </source>
</evidence>
<dbReference type="OrthoDB" id="119742at2"/>
<dbReference type="UniPathway" id="UPA00501"/>
<dbReference type="RefSeq" id="WP_108311500.1">
    <property type="nucleotide sequence ID" value="NZ_NESN01000001.1"/>
</dbReference>
<dbReference type="CDD" id="cd06532">
    <property type="entry name" value="Glyco_transf_25"/>
    <property type="match status" value="1"/>
</dbReference>
<dbReference type="AlphaFoldDB" id="A0A315EEE4"/>
<comment type="caution">
    <text evidence="5">The sequence shown here is derived from an EMBL/GenBank/DDBJ whole genome shotgun (WGS) entry which is preliminary data.</text>
</comment>
<evidence type="ECO:0000256" key="3">
    <source>
        <dbReference type="ARBA" id="ARBA00022985"/>
    </source>
</evidence>
<evidence type="ECO:0000256" key="2">
    <source>
        <dbReference type="ARBA" id="ARBA00005222"/>
    </source>
</evidence>
<keyword evidence="6" id="KW-1185">Reference proteome</keyword>
<evidence type="ECO:0000259" key="4">
    <source>
        <dbReference type="Pfam" id="PF01755"/>
    </source>
</evidence>
<protein>
    <recommendedName>
        <fullName evidence="4">Glycosyl transferase family 25 domain-containing protein</fullName>
    </recommendedName>
</protein>
<dbReference type="UniPathway" id="UPA00820"/>
<reference evidence="5 6" key="1">
    <citation type="submission" date="2017-04" db="EMBL/GenBank/DDBJ databases">
        <title>Unexpected and diverse lifestyles within the genus Limnohabitans.</title>
        <authorList>
            <person name="Kasalicky V."/>
            <person name="Mehrshad M."/>
            <person name="Andrei S.-A."/>
            <person name="Salcher M."/>
            <person name="Kratochvilova H."/>
            <person name="Simek K."/>
            <person name="Ghai R."/>
        </authorList>
    </citation>
    <scope>NUCLEOTIDE SEQUENCE [LARGE SCALE GENOMIC DNA]</scope>
    <source>
        <strain evidence="5 6">II-B4</strain>
    </source>
</reference>
<evidence type="ECO:0000313" key="6">
    <source>
        <dbReference type="Proteomes" id="UP000250790"/>
    </source>
</evidence>
<comment type="pathway">
    <text evidence="1">Bacterial outer membrane biogenesis; lipooligosaccharide biosynthesis.</text>
</comment>
<organism evidence="5 6">
    <name type="scientific">Limnohabitans parvus II-B4</name>
    <dbReference type="NCBI Taxonomy" id="1293052"/>
    <lineage>
        <taxon>Bacteria</taxon>
        <taxon>Pseudomonadati</taxon>
        <taxon>Pseudomonadota</taxon>
        <taxon>Betaproteobacteria</taxon>
        <taxon>Burkholderiales</taxon>
        <taxon>Comamonadaceae</taxon>
        <taxon>Limnohabitans</taxon>
    </lineage>
</organism>
<dbReference type="Pfam" id="PF01755">
    <property type="entry name" value="Glyco_transf_25"/>
    <property type="match status" value="1"/>
</dbReference>
<dbReference type="InterPro" id="IPR002654">
    <property type="entry name" value="Glyco_trans_25"/>
</dbReference>
<accession>A0A315EEE4</accession>
<sequence>MSELQTYVINLDRSKDRLDAITHQLDGLGLPFMRIPAVDGKQASPEQKACIDEHTYQRKHGKPSLPGELGCYLSHVKAIQTFLYSDAPFALILEDDAIFGEGFVDAVHELMRHPQKWDMVKLSGVHSGTPVSVFNLNAKYGLAVMFSKCTCSSAYLINRTAALAYSEKLLPMTLPYDHEFDLGWKYQIKVMAVSPFPVIHNEAVATTIVPGSVPNLKFRGRKRWPTHLYRLRTELSRLSYAVLQYWLSK</sequence>
<keyword evidence="3" id="KW-0448">Lipopolysaccharide biosynthesis</keyword>
<comment type="pathway">
    <text evidence="2">Glycan metabolism; lacto-N-neotetraose biosynthesis.</text>
</comment>
<feature type="domain" description="Glycosyl transferase family 25" evidence="4">
    <location>
        <begin position="5"/>
        <end position="169"/>
    </location>
</feature>
<dbReference type="EMBL" id="NESN01000001">
    <property type="protein sequence ID" value="PUE55509.1"/>
    <property type="molecule type" value="Genomic_DNA"/>
</dbReference>
<proteinExistence type="predicted"/>
<dbReference type="Proteomes" id="UP000250790">
    <property type="component" value="Unassembled WGS sequence"/>
</dbReference>
<dbReference type="GO" id="GO:0009103">
    <property type="term" value="P:lipopolysaccharide biosynthetic process"/>
    <property type="evidence" value="ECO:0007669"/>
    <property type="project" value="UniProtKB-KW"/>
</dbReference>
<name>A0A315EEE4_9BURK</name>
<evidence type="ECO:0000313" key="5">
    <source>
        <dbReference type="EMBL" id="PUE55509.1"/>
    </source>
</evidence>